<protein>
    <submittedName>
        <fullName evidence="2">Uncharacterized protein</fullName>
    </submittedName>
</protein>
<keyword evidence="1" id="KW-0175">Coiled coil</keyword>
<evidence type="ECO:0000313" key="3">
    <source>
        <dbReference type="Proteomes" id="UP001593940"/>
    </source>
</evidence>
<evidence type="ECO:0000313" key="2">
    <source>
        <dbReference type="EMBL" id="MFC1458789.1"/>
    </source>
</evidence>
<feature type="coiled-coil region" evidence="1">
    <location>
        <begin position="23"/>
        <end position="111"/>
    </location>
</feature>
<keyword evidence="3" id="KW-1185">Reference proteome</keyword>
<proteinExistence type="predicted"/>
<name>A0ABV6YC11_9HYPH</name>
<reference evidence="2 3" key="1">
    <citation type="submission" date="2024-09" db="EMBL/GenBank/DDBJ databases">
        <title>Nodulacao em especies de Leguminosae Basais da Amazonia e Caracterizacao dos Rizobios e Bacterias Associadas aos Nodulos.</title>
        <authorList>
            <person name="Jambeiro I.C.A."/>
            <person name="Lopes I.S."/>
            <person name="Aguiar E.R.G.R."/>
            <person name="Santos A.F.J."/>
            <person name="Dos Santos J.M.F."/>
            <person name="Gross E."/>
        </authorList>
    </citation>
    <scope>NUCLEOTIDE SEQUENCE [LARGE SCALE GENOMIC DNA]</scope>
    <source>
        <strain evidence="2 3">BRUESC1165</strain>
    </source>
</reference>
<dbReference type="Proteomes" id="UP001593940">
    <property type="component" value="Unassembled WGS sequence"/>
</dbReference>
<evidence type="ECO:0000256" key="1">
    <source>
        <dbReference type="SAM" id="Coils"/>
    </source>
</evidence>
<sequence>MHKRSDLPRSQPENPEVEYYKVLAQLAEDRAREIRRIAALERARLEERLLEQEPTIRAYADEQERLRANYDRLKASSQRLKDNAQRLKMELASARAQLRALQKAQRALDASRAHRLANAYVRLATGHSLFARTLRLLRLAARALNRVRQTFS</sequence>
<dbReference type="EMBL" id="JBHOMY010000079">
    <property type="protein sequence ID" value="MFC1458789.1"/>
    <property type="molecule type" value="Genomic_DNA"/>
</dbReference>
<dbReference type="RefSeq" id="WP_377030638.1">
    <property type="nucleotide sequence ID" value="NZ_JBHOMY010000079.1"/>
</dbReference>
<accession>A0ABV6YC11</accession>
<gene>
    <name evidence="2" type="ORF">ACETIH_19235</name>
</gene>
<organism evidence="2 3">
    <name type="scientific">Microvirga arabica</name>
    <dbReference type="NCBI Taxonomy" id="1128671"/>
    <lineage>
        <taxon>Bacteria</taxon>
        <taxon>Pseudomonadati</taxon>
        <taxon>Pseudomonadota</taxon>
        <taxon>Alphaproteobacteria</taxon>
        <taxon>Hyphomicrobiales</taxon>
        <taxon>Methylobacteriaceae</taxon>
        <taxon>Microvirga</taxon>
    </lineage>
</organism>
<comment type="caution">
    <text evidence="2">The sequence shown here is derived from an EMBL/GenBank/DDBJ whole genome shotgun (WGS) entry which is preliminary data.</text>
</comment>